<dbReference type="InterPro" id="IPR051309">
    <property type="entry name" value="ABCF_ATPase"/>
</dbReference>
<comment type="similarity">
    <text evidence="10 11">Belongs to the ABC transporter superfamily. ABCF family. Uup subfamily.</text>
</comment>
<gene>
    <name evidence="13" type="primary">ccmA</name>
    <name evidence="11" type="synonym">uup</name>
    <name evidence="13" type="ORF">KX01_1015</name>
</gene>
<dbReference type="InterPro" id="IPR017871">
    <property type="entry name" value="ABC_transporter-like_CS"/>
</dbReference>
<dbReference type="InterPro" id="IPR037118">
    <property type="entry name" value="Val-tRNA_synth_C_sf"/>
</dbReference>
<feature type="binding site" evidence="11">
    <location>
        <begin position="36"/>
        <end position="43"/>
    </location>
    <ligand>
        <name>ATP</name>
        <dbReference type="ChEBI" id="CHEBI:30616"/>
        <label>1</label>
    </ligand>
</feature>
<evidence type="ECO:0000313" key="13">
    <source>
        <dbReference type="EMBL" id="APC96482.1"/>
    </source>
</evidence>
<evidence type="ECO:0000256" key="11">
    <source>
        <dbReference type="HAMAP-Rule" id="MF_00848"/>
    </source>
</evidence>
<comment type="subcellular location">
    <subcellularLocation>
        <location evidence="11">Cytoplasm</location>
    </subcellularLocation>
    <text evidence="11">Associates with ribosomes.</text>
</comment>
<evidence type="ECO:0000256" key="4">
    <source>
        <dbReference type="ARBA" id="ARBA00022763"/>
    </source>
</evidence>
<dbReference type="PROSITE" id="PS50893">
    <property type="entry name" value="ABC_TRANSPORTER_2"/>
    <property type="match status" value="2"/>
</dbReference>
<keyword evidence="5 11" id="KW-0378">Hydrolase</keyword>
<comment type="function">
    <text evidence="11">Probably plays a role in ribosome assembly or function. May be involved in resolution of branched DNA intermediates that result from template switching in postreplication gaps. Binds DNA and has ATPase activity.</text>
</comment>
<comment type="catalytic activity">
    <reaction evidence="9 11">
        <text>ATP + H2O = ADP + phosphate + H(+)</text>
        <dbReference type="Rhea" id="RHEA:13065"/>
        <dbReference type="ChEBI" id="CHEBI:15377"/>
        <dbReference type="ChEBI" id="CHEBI:15378"/>
        <dbReference type="ChEBI" id="CHEBI:30616"/>
        <dbReference type="ChEBI" id="CHEBI:43474"/>
        <dbReference type="ChEBI" id="CHEBI:456216"/>
    </reaction>
</comment>
<dbReference type="PANTHER" id="PTHR42855">
    <property type="entry name" value="ABC TRANSPORTER ATP-BINDING SUBUNIT"/>
    <property type="match status" value="1"/>
</dbReference>
<evidence type="ECO:0000256" key="5">
    <source>
        <dbReference type="ARBA" id="ARBA00022801"/>
    </source>
</evidence>
<dbReference type="GO" id="GO:0003677">
    <property type="term" value="F:DNA binding"/>
    <property type="evidence" value="ECO:0007669"/>
    <property type="project" value="UniProtKB-UniRule"/>
</dbReference>
<reference evidence="14" key="1">
    <citation type="submission" date="2014-10" db="EMBL/GenBank/DDBJ databases">
        <authorList>
            <person name="Kuske C.R."/>
            <person name="Challacombe J.F."/>
            <person name="Daligault H.E."/>
            <person name="Davenport K.W."/>
            <person name="Johnson S.L."/>
            <person name="Siddaramappa S."/>
            <person name="Petersen J.M."/>
        </authorList>
    </citation>
    <scope>NUCLEOTIDE SEQUENCE [LARGE SCALE GENOMIC DNA]</scope>
    <source>
        <strain evidence="14">CA97-1460</strain>
    </source>
</reference>
<dbReference type="STRING" id="1542390.KX01_1015"/>
<dbReference type="CDD" id="cd03221">
    <property type="entry name" value="ABCF_EF-3"/>
    <property type="match status" value="2"/>
</dbReference>
<dbReference type="Pfam" id="PF12848">
    <property type="entry name" value="ABC_tran_Xtn"/>
    <property type="match status" value="1"/>
</dbReference>
<evidence type="ECO:0000256" key="1">
    <source>
        <dbReference type="ARBA" id="ARBA00022490"/>
    </source>
</evidence>
<dbReference type="Gene3D" id="3.40.50.300">
    <property type="entry name" value="P-loop containing nucleotide triphosphate hydrolases"/>
    <property type="match status" value="2"/>
</dbReference>
<dbReference type="InterPro" id="IPR003593">
    <property type="entry name" value="AAA+_ATPase"/>
</dbReference>
<dbReference type="GO" id="GO:0016887">
    <property type="term" value="F:ATP hydrolysis activity"/>
    <property type="evidence" value="ECO:0007669"/>
    <property type="project" value="UniProtKB-UniRule"/>
</dbReference>
<evidence type="ECO:0000256" key="7">
    <source>
        <dbReference type="ARBA" id="ARBA00023125"/>
    </source>
</evidence>
<dbReference type="GO" id="GO:0005737">
    <property type="term" value="C:cytoplasm"/>
    <property type="evidence" value="ECO:0007669"/>
    <property type="project" value="UniProtKB-SubCell"/>
</dbReference>
<proteinExistence type="inferred from homology"/>
<dbReference type="Pfam" id="PF16326">
    <property type="entry name" value="ABC_tran_CTD"/>
    <property type="match status" value="1"/>
</dbReference>
<dbReference type="SUPFAM" id="SSF52540">
    <property type="entry name" value="P-loop containing nucleoside triphosphate hydrolases"/>
    <property type="match status" value="2"/>
</dbReference>
<dbReference type="GO" id="GO:0005524">
    <property type="term" value="F:ATP binding"/>
    <property type="evidence" value="ECO:0007669"/>
    <property type="project" value="UniProtKB-UniRule"/>
</dbReference>
<keyword evidence="8 11" id="KW-0234">DNA repair</keyword>
<evidence type="ECO:0000256" key="2">
    <source>
        <dbReference type="ARBA" id="ARBA00022737"/>
    </source>
</evidence>
<dbReference type="Pfam" id="PF00005">
    <property type="entry name" value="ABC_tran"/>
    <property type="match status" value="2"/>
</dbReference>
<dbReference type="RefSeq" id="WP_071663943.1">
    <property type="nucleotide sequence ID" value="NZ_CP009654.1"/>
</dbReference>
<keyword evidence="14" id="KW-1185">Reference proteome</keyword>
<keyword evidence="4 11" id="KW-0227">DNA damage</keyword>
<name>A0A1J0KS13_9GAMM</name>
<keyword evidence="3 11" id="KW-0547">Nucleotide-binding</keyword>
<keyword evidence="7 11" id="KW-0238">DNA-binding</keyword>
<dbReference type="PROSITE" id="PS00211">
    <property type="entry name" value="ABC_TRANSPORTER_1"/>
    <property type="match status" value="2"/>
</dbReference>
<keyword evidence="6 11" id="KW-0067">ATP-binding</keyword>
<evidence type="ECO:0000256" key="8">
    <source>
        <dbReference type="ARBA" id="ARBA00023204"/>
    </source>
</evidence>
<keyword evidence="1 11" id="KW-0963">Cytoplasm</keyword>
<dbReference type="Proteomes" id="UP000182521">
    <property type="component" value="Chromosome"/>
</dbReference>
<sequence>MQLVSLKKLNLSFGTQEILKDVDFDISKGQRICLIGRNGTGKSSLLKIIEGKNHPDSGEVIIHNNAVIASMIQDIPNDIKGDVKSVILSGLGEVGEKLVEYQDILASLESFPENLHKLEDVQKYIDENHAWEYMNEADVIITKLQLNTDKKFSDLSGGMKRRVILARALIRKPDLLLLDEPTNHLDISSITWLEEFLKQFAGAILFITHDRKFLNNVAKSIIELDRGNLYSFEGNYLQFLEKKEAILQAEQKSNKEFDKRLAQEEAWIRQGIKARRTRNEGRVRALEKMRSERKQRKEQVGKIDINVSAGEKSSRKVIIANNVGHKYQQKYLFKNFSTEIVKGDKVAILGSNGCGKSTLLNILLGKLKPTDGSIEQAFNLQIAYFDQLRDQLDEKLSIMDNVKEGSDFIQINDKSIHVITYLQKFLFSPDRLHAPITHLSGGEKNRLLLAKILSKPSNVIVLDEPTNDLDIETLEILEEMLINYKGTILLISHDREFINNIATSTIVFEEHGLEEYVGGYDDWLRQKVKPEVLKEPKKEAPKVQQKQEKIEKQNKLNHEQRKTLKSLPVQIEKLEKGIGDIEGQMADADFYKKSKEEIQLVQSKLDQLNKDLEEKFSLWEELLALE</sequence>
<dbReference type="EC" id="3.6.1.-" evidence="11"/>
<dbReference type="HAMAP" id="MF_00848">
    <property type="entry name" value="Uup"/>
    <property type="match status" value="1"/>
</dbReference>
<feature type="domain" description="ABC transporter" evidence="12">
    <location>
        <begin position="318"/>
        <end position="536"/>
    </location>
</feature>
<evidence type="ECO:0000256" key="10">
    <source>
        <dbReference type="ARBA" id="ARBA00061478"/>
    </source>
</evidence>
<feature type="binding site" evidence="11">
    <location>
        <begin position="350"/>
        <end position="357"/>
    </location>
    <ligand>
        <name>ATP</name>
        <dbReference type="ChEBI" id="CHEBI:30616"/>
        <label>2</label>
    </ligand>
</feature>
<protein>
    <recommendedName>
        <fullName evidence="11">ATP-binding protein Uup</fullName>
        <ecNumber evidence="11">3.6.1.-</ecNumber>
    </recommendedName>
</protein>
<dbReference type="EMBL" id="CP009654">
    <property type="protein sequence ID" value="APC96482.1"/>
    <property type="molecule type" value="Genomic_DNA"/>
</dbReference>
<dbReference type="Gene3D" id="1.10.287.380">
    <property type="entry name" value="Valyl-tRNA synthetase, C-terminal domain"/>
    <property type="match status" value="1"/>
</dbReference>
<keyword evidence="2 11" id="KW-0677">Repeat</keyword>
<evidence type="ECO:0000256" key="6">
    <source>
        <dbReference type="ARBA" id="ARBA00022840"/>
    </source>
</evidence>
<dbReference type="InterPro" id="IPR027417">
    <property type="entry name" value="P-loop_NTPase"/>
</dbReference>
<dbReference type="InterPro" id="IPR003439">
    <property type="entry name" value="ABC_transporter-like_ATP-bd"/>
</dbReference>
<dbReference type="KEGG" id="frc:KX01_1015"/>
<dbReference type="AlphaFoldDB" id="A0A1J0KS13"/>
<evidence type="ECO:0000256" key="9">
    <source>
        <dbReference type="ARBA" id="ARBA00049360"/>
    </source>
</evidence>
<dbReference type="GO" id="GO:0043022">
    <property type="term" value="F:ribosome binding"/>
    <property type="evidence" value="ECO:0007669"/>
    <property type="project" value="UniProtKB-UniRule"/>
</dbReference>
<organism evidence="13 14">
    <name type="scientific">Francisella frigiditurris</name>
    <dbReference type="NCBI Taxonomy" id="1542390"/>
    <lineage>
        <taxon>Bacteria</taxon>
        <taxon>Pseudomonadati</taxon>
        <taxon>Pseudomonadota</taxon>
        <taxon>Gammaproteobacteria</taxon>
        <taxon>Thiotrichales</taxon>
        <taxon>Francisellaceae</taxon>
        <taxon>Francisella</taxon>
    </lineage>
</organism>
<dbReference type="OrthoDB" id="9762051at2"/>
<dbReference type="GO" id="GO:0006281">
    <property type="term" value="P:DNA repair"/>
    <property type="evidence" value="ECO:0007669"/>
    <property type="project" value="UniProtKB-KW"/>
</dbReference>
<dbReference type="InterPro" id="IPR043686">
    <property type="entry name" value="Uup"/>
</dbReference>
<dbReference type="InterPro" id="IPR032781">
    <property type="entry name" value="ABC_tran_Xtn"/>
</dbReference>
<dbReference type="InterPro" id="IPR032524">
    <property type="entry name" value="ABC_tran_C"/>
</dbReference>
<dbReference type="PANTHER" id="PTHR42855:SF1">
    <property type="entry name" value="ABC TRANSPORTER DOMAIN-CONTAINING PROTEIN"/>
    <property type="match status" value="1"/>
</dbReference>
<dbReference type="FunFam" id="3.40.50.300:FF:000309">
    <property type="entry name" value="ABC transporter ATP-binding protein"/>
    <property type="match status" value="1"/>
</dbReference>
<evidence type="ECO:0000313" key="14">
    <source>
        <dbReference type="Proteomes" id="UP000182521"/>
    </source>
</evidence>
<evidence type="ECO:0000259" key="12">
    <source>
        <dbReference type="PROSITE" id="PS50893"/>
    </source>
</evidence>
<dbReference type="SMART" id="SM00382">
    <property type="entry name" value="AAA"/>
    <property type="match status" value="2"/>
</dbReference>
<evidence type="ECO:0000256" key="3">
    <source>
        <dbReference type="ARBA" id="ARBA00022741"/>
    </source>
</evidence>
<accession>A0A1J0KS13</accession>
<dbReference type="FunFam" id="3.40.50.300:FF:000011">
    <property type="entry name" value="Putative ABC transporter ATP-binding component"/>
    <property type="match status" value="1"/>
</dbReference>
<feature type="domain" description="ABC transporter" evidence="12">
    <location>
        <begin position="1"/>
        <end position="251"/>
    </location>
</feature>